<dbReference type="InterPro" id="IPR023606">
    <property type="entry name" value="CoA-Trfase_III_dom_1_sf"/>
</dbReference>
<dbReference type="InterPro" id="IPR044855">
    <property type="entry name" value="CoA-Trfase_III_dom3_sf"/>
</dbReference>
<name>A0ABV9KLF1_9RHOB</name>
<proteinExistence type="predicted"/>
<evidence type="ECO:0000256" key="1">
    <source>
        <dbReference type="SAM" id="MobiDB-lite"/>
    </source>
</evidence>
<dbReference type="PANTHER" id="PTHR48228:SF5">
    <property type="entry name" value="ALPHA-METHYLACYL-COA RACEMASE"/>
    <property type="match status" value="1"/>
</dbReference>
<dbReference type="Gene3D" id="3.30.1540.10">
    <property type="entry name" value="formyl-coa transferase, domain 3"/>
    <property type="match status" value="1"/>
</dbReference>
<keyword evidence="2" id="KW-0808">Transferase</keyword>
<feature type="region of interest" description="Disordered" evidence="1">
    <location>
        <begin position="332"/>
        <end position="355"/>
    </location>
</feature>
<accession>A0ABV9KLF1</accession>
<gene>
    <name evidence="2" type="ORF">ACFO5X_20830</name>
</gene>
<dbReference type="Proteomes" id="UP001595973">
    <property type="component" value="Unassembled WGS sequence"/>
</dbReference>
<organism evidence="2 3">
    <name type="scientific">Seohaeicola nanhaiensis</name>
    <dbReference type="NCBI Taxonomy" id="1387282"/>
    <lineage>
        <taxon>Bacteria</taxon>
        <taxon>Pseudomonadati</taxon>
        <taxon>Pseudomonadota</taxon>
        <taxon>Alphaproteobacteria</taxon>
        <taxon>Rhodobacterales</taxon>
        <taxon>Roseobacteraceae</taxon>
        <taxon>Seohaeicola</taxon>
    </lineage>
</organism>
<dbReference type="Gene3D" id="3.40.50.10540">
    <property type="entry name" value="Crotonobetainyl-coa:carnitine coa-transferase, domain 1"/>
    <property type="match status" value="1"/>
</dbReference>
<reference evidence="3" key="1">
    <citation type="journal article" date="2019" name="Int. J. Syst. Evol. Microbiol.">
        <title>The Global Catalogue of Microorganisms (GCM) 10K type strain sequencing project: providing services to taxonomists for standard genome sequencing and annotation.</title>
        <authorList>
            <consortium name="The Broad Institute Genomics Platform"/>
            <consortium name="The Broad Institute Genome Sequencing Center for Infectious Disease"/>
            <person name="Wu L."/>
            <person name="Ma J."/>
        </authorList>
    </citation>
    <scope>NUCLEOTIDE SEQUENCE [LARGE SCALE GENOMIC DNA]</scope>
    <source>
        <strain evidence="3">CGMCC 4.7283</strain>
    </source>
</reference>
<protein>
    <submittedName>
        <fullName evidence="2">CaiB/BaiF CoA transferase family protein</fullName>
    </submittedName>
</protein>
<dbReference type="Pfam" id="PF02515">
    <property type="entry name" value="CoA_transf_3"/>
    <property type="match status" value="1"/>
</dbReference>
<feature type="compositionally biased region" description="Low complexity" evidence="1">
    <location>
        <begin position="339"/>
        <end position="350"/>
    </location>
</feature>
<dbReference type="PANTHER" id="PTHR48228">
    <property type="entry name" value="SUCCINYL-COA--D-CITRAMALATE COA-TRANSFERASE"/>
    <property type="match status" value="1"/>
</dbReference>
<dbReference type="InterPro" id="IPR003673">
    <property type="entry name" value="CoA-Trfase_fam_III"/>
</dbReference>
<dbReference type="RefSeq" id="WP_380720795.1">
    <property type="nucleotide sequence ID" value="NZ_JBHSGI010000031.1"/>
</dbReference>
<dbReference type="EMBL" id="JBHSGI010000031">
    <property type="protein sequence ID" value="MFC4671007.1"/>
    <property type="molecule type" value="Genomic_DNA"/>
</dbReference>
<dbReference type="SUPFAM" id="SSF89796">
    <property type="entry name" value="CoA-transferase family III (CaiB/BaiF)"/>
    <property type="match status" value="1"/>
</dbReference>
<evidence type="ECO:0000313" key="3">
    <source>
        <dbReference type="Proteomes" id="UP001595973"/>
    </source>
</evidence>
<dbReference type="InterPro" id="IPR050509">
    <property type="entry name" value="CoA-transferase_III"/>
</dbReference>
<evidence type="ECO:0000313" key="2">
    <source>
        <dbReference type="EMBL" id="MFC4671007.1"/>
    </source>
</evidence>
<sequence length="377" mass="40147">MSTTGPLSHLRIIEMAGLGPGPLAGQLLADLGAEVIVIDRASGPAEPTDINRRNKRSAALNLKSESGREAALRLIAEADALIEGFRPGVMEKLGLGPDICLDRNPRLVFARMTGWGQSGPLAHTAGHDINYLSLSGALAAMGSADRPPMPPLNLVADYGGGAMFLIFGILAALLERQQSGRGQVVDAAMVDGVPAMMGVFHMLLQQGIWDLQRAHNMLDGGAPYYRCYETADGKAIAVGPIEPQFFAELCEKAGLEPLSPRQQNDKDAWPRLNAEYEAVFRSKTRDEWAAIFDGSDACVSPVLTLDEVEQSPHNKSRGIFFRQNGVLQAAPAPRFDRTPAGPVRAPAAPGSDTGDLLREAGFSAEDIAAMRADGALT</sequence>
<keyword evidence="3" id="KW-1185">Reference proteome</keyword>
<comment type="caution">
    <text evidence="2">The sequence shown here is derived from an EMBL/GenBank/DDBJ whole genome shotgun (WGS) entry which is preliminary data.</text>
</comment>
<dbReference type="GO" id="GO:0016740">
    <property type="term" value="F:transferase activity"/>
    <property type="evidence" value="ECO:0007669"/>
    <property type="project" value="UniProtKB-KW"/>
</dbReference>